<dbReference type="Proteomes" id="UP000078240">
    <property type="component" value="Unassembled WGS sequence"/>
</dbReference>
<protein>
    <submittedName>
        <fullName evidence="3">Uncharacterized protein</fullName>
    </submittedName>
</protein>
<evidence type="ECO:0000313" key="4">
    <source>
        <dbReference type="Proteomes" id="UP000078340"/>
    </source>
</evidence>
<gene>
    <name evidence="2" type="ORF">VFPBJ_00514</name>
    <name evidence="3" type="ORF">VFPFJ_00546</name>
</gene>
<accession>A0A179HVN5</accession>
<feature type="compositionally biased region" description="Basic and acidic residues" evidence="1">
    <location>
        <begin position="21"/>
        <end position="33"/>
    </location>
</feature>
<name>A0A179HVN5_PURLI</name>
<feature type="region of interest" description="Disordered" evidence="1">
    <location>
        <begin position="1"/>
        <end position="33"/>
    </location>
</feature>
<organism evidence="3 4">
    <name type="scientific">Purpureocillium lilacinum</name>
    <name type="common">Paecilomyces lilacinus</name>
    <dbReference type="NCBI Taxonomy" id="33203"/>
    <lineage>
        <taxon>Eukaryota</taxon>
        <taxon>Fungi</taxon>
        <taxon>Dikarya</taxon>
        <taxon>Ascomycota</taxon>
        <taxon>Pezizomycotina</taxon>
        <taxon>Sordariomycetes</taxon>
        <taxon>Hypocreomycetidae</taxon>
        <taxon>Hypocreales</taxon>
        <taxon>Ophiocordycipitaceae</taxon>
        <taxon>Purpureocillium</taxon>
    </lineage>
</organism>
<comment type="caution">
    <text evidence="3">The sequence shown here is derived from an EMBL/GenBank/DDBJ whole genome shotgun (WGS) entry which is preliminary data.</text>
</comment>
<evidence type="ECO:0000313" key="2">
    <source>
        <dbReference type="EMBL" id="OAQ86474.1"/>
    </source>
</evidence>
<reference evidence="3 4" key="1">
    <citation type="submission" date="2016-02" db="EMBL/GenBank/DDBJ databases">
        <title>Biosynthesis of antibiotic leucinostatins and their inhibition on Phytophthora in bio-control Purpureocillium lilacinum.</title>
        <authorList>
            <person name="Wang G."/>
            <person name="Liu Z."/>
            <person name="Lin R."/>
            <person name="Li E."/>
            <person name="Mao Z."/>
            <person name="Ling J."/>
            <person name="Yin W."/>
            <person name="Xie B."/>
        </authorList>
    </citation>
    <scope>NUCLEOTIDE SEQUENCE [LARGE SCALE GENOMIC DNA]</scope>
    <source>
        <strain evidence="2">PLBJ-1</strain>
        <strain evidence="3">PLFJ-1</strain>
    </source>
</reference>
<dbReference type="EMBL" id="LSBH01000001">
    <property type="protein sequence ID" value="OAQ86474.1"/>
    <property type="molecule type" value="Genomic_DNA"/>
</dbReference>
<dbReference type="EMBL" id="LSBI01000001">
    <property type="protein sequence ID" value="OAQ94437.1"/>
    <property type="molecule type" value="Genomic_DNA"/>
</dbReference>
<dbReference type="AlphaFoldDB" id="A0A179HVN5"/>
<sequence>MYSVSHHTVPNGPAKTTVMPDDSHGQCRNDDSRMSSLQGVLGEIAWLTPWMHPALSFGGGPQTIVVK</sequence>
<proteinExistence type="predicted"/>
<evidence type="ECO:0000256" key="1">
    <source>
        <dbReference type="SAM" id="MobiDB-lite"/>
    </source>
</evidence>
<evidence type="ECO:0000313" key="3">
    <source>
        <dbReference type="EMBL" id="OAQ94437.1"/>
    </source>
</evidence>
<dbReference type="Proteomes" id="UP000078340">
    <property type="component" value="Unassembled WGS sequence"/>
</dbReference>